<dbReference type="SFLD" id="SFLDS00003">
    <property type="entry name" value="Haloacid_Dehalogenase"/>
    <property type="match status" value="1"/>
</dbReference>
<dbReference type="GO" id="GO:0050308">
    <property type="term" value="F:sugar-phosphatase activity"/>
    <property type="evidence" value="ECO:0007669"/>
    <property type="project" value="TreeGrafter"/>
</dbReference>
<dbReference type="PANTHER" id="PTHR43481:SF4">
    <property type="entry name" value="GLYCEROL-1-PHOSPHATE PHOSPHOHYDROLASE 1-RELATED"/>
    <property type="match status" value="1"/>
</dbReference>
<evidence type="ECO:0000313" key="1">
    <source>
        <dbReference type="EMBL" id="ERI85325.1"/>
    </source>
</evidence>
<dbReference type="Gene3D" id="3.40.50.1000">
    <property type="entry name" value="HAD superfamily/HAD-like"/>
    <property type="match status" value="1"/>
</dbReference>
<dbReference type="RefSeq" id="WP_021645336.1">
    <property type="nucleotide sequence ID" value="NZ_KE993102.1"/>
</dbReference>
<dbReference type="InterPro" id="IPR023198">
    <property type="entry name" value="PGP-like_dom2"/>
</dbReference>
<dbReference type="PATRIC" id="fig|1321819.3.peg.1741"/>
<accession>U2CLB4</accession>
<evidence type="ECO:0000313" key="2">
    <source>
        <dbReference type="Proteomes" id="UP000016496"/>
    </source>
</evidence>
<dbReference type="Pfam" id="PF13419">
    <property type="entry name" value="HAD_2"/>
    <property type="match status" value="1"/>
</dbReference>
<keyword evidence="1" id="KW-0378">Hydrolase</keyword>
<dbReference type="SUPFAM" id="SSF56784">
    <property type="entry name" value="HAD-like"/>
    <property type="match status" value="1"/>
</dbReference>
<dbReference type="SFLD" id="SFLDG01129">
    <property type="entry name" value="C1.5:_HAD__Beta-PGM__Phosphata"/>
    <property type="match status" value="1"/>
</dbReference>
<dbReference type="InterPro" id="IPR051806">
    <property type="entry name" value="HAD-like_SPP"/>
</dbReference>
<organism evidence="1 2">
    <name type="scientific">Bacteroides pyogenes F0041</name>
    <dbReference type="NCBI Taxonomy" id="1321819"/>
    <lineage>
        <taxon>Bacteria</taxon>
        <taxon>Pseudomonadati</taxon>
        <taxon>Bacteroidota</taxon>
        <taxon>Bacteroidia</taxon>
        <taxon>Bacteroidales</taxon>
        <taxon>Bacteroidaceae</taxon>
        <taxon>Bacteroides</taxon>
    </lineage>
</organism>
<dbReference type="GeneID" id="99754315"/>
<gene>
    <name evidence="1" type="ORF">HMPREF1981_01882</name>
</gene>
<sequence length="224" mass="25244">MKEKLKAVLFDMDGVLFNSMPYHAEAWHKTMKARGLDLSREEAYMHEGRTGAATINIVFQRELGREATPEEIESIYKEKSFRFNSYAEAERMPGAWELLQKIKKEELTPMVVTGSGQLSLLQRLEQNFPGMFRKELMVTAFDVKYGKPDPEPYLMALKKGGIEAGEAVVIENAPLGVEAGHRAGIFTIAVNTGPLDDRILLDAGADLLFPSMEALCEKWEQLFR</sequence>
<reference evidence="1 2" key="1">
    <citation type="submission" date="2013-08" db="EMBL/GenBank/DDBJ databases">
        <authorList>
            <person name="Weinstock G."/>
            <person name="Sodergren E."/>
            <person name="Wylie T."/>
            <person name="Fulton L."/>
            <person name="Fulton R."/>
            <person name="Fronick C."/>
            <person name="O'Laughlin M."/>
            <person name="Godfrey J."/>
            <person name="Miner T."/>
            <person name="Herter B."/>
            <person name="Appelbaum E."/>
            <person name="Cordes M."/>
            <person name="Lek S."/>
            <person name="Wollam A."/>
            <person name="Pepin K.H."/>
            <person name="Palsikar V.B."/>
            <person name="Mitreva M."/>
            <person name="Wilson R.K."/>
        </authorList>
    </citation>
    <scope>NUCLEOTIDE SEQUENCE [LARGE SCALE GENOMIC DNA]</scope>
    <source>
        <strain evidence="1 2">F0041</strain>
    </source>
</reference>
<comment type="caution">
    <text evidence="1">The sequence shown here is derived from an EMBL/GenBank/DDBJ whole genome shotgun (WGS) entry which is preliminary data.</text>
</comment>
<dbReference type="PANTHER" id="PTHR43481">
    <property type="entry name" value="FRUCTOSE-1-PHOSPHATE PHOSPHATASE"/>
    <property type="match status" value="1"/>
</dbReference>
<name>U2CLB4_9BACE</name>
<dbReference type="InterPro" id="IPR023214">
    <property type="entry name" value="HAD_sf"/>
</dbReference>
<dbReference type="Gene3D" id="1.10.150.240">
    <property type="entry name" value="Putative phosphatase, domain 2"/>
    <property type="match status" value="1"/>
</dbReference>
<dbReference type="InterPro" id="IPR036412">
    <property type="entry name" value="HAD-like_sf"/>
</dbReference>
<dbReference type="HOGENOM" id="CLU_045011_13_4_10"/>
<proteinExistence type="predicted"/>
<dbReference type="NCBIfam" id="TIGR01509">
    <property type="entry name" value="HAD-SF-IA-v3"/>
    <property type="match status" value="1"/>
</dbReference>
<dbReference type="AlphaFoldDB" id="U2CLB4"/>
<dbReference type="InterPro" id="IPR006439">
    <property type="entry name" value="HAD-SF_hydro_IA"/>
</dbReference>
<dbReference type="Proteomes" id="UP000016496">
    <property type="component" value="Unassembled WGS sequence"/>
</dbReference>
<dbReference type="InterPro" id="IPR041492">
    <property type="entry name" value="HAD_2"/>
</dbReference>
<dbReference type="OrthoDB" id="9797743at2"/>
<dbReference type="EMBL" id="AWSV01000096">
    <property type="protein sequence ID" value="ERI85325.1"/>
    <property type="molecule type" value="Genomic_DNA"/>
</dbReference>
<protein>
    <submittedName>
        <fullName evidence="1">HAD hydrolase, family IA, variant 3</fullName>
    </submittedName>
</protein>
<dbReference type="CDD" id="cd07527">
    <property type="entry name" value="HAD_ScGPP-like"/>
    <property type="match status" value="1"/>
</dbReference>
<dbReference type="SFLD" id="SFLDG01135">
    <property type="entry name" value="C1.5.6:_HAD__Beta-PGM__Phospha"/>
    <property type="match status" value="1"/>
</dbReference>